<feature type="region of interest" description="Disordered" evidence="1">
    <location>
        <begin position="40"/>
        <end position="65"/>
    </location>
</feature>
<reference evidence="3" key="1">
    <citation type="journal article" date="2019" name="Int. J. Syst. Evol. Microbiol.">
        <title>The Global Catalogue of Microorganisms (GCM) 10K type strain sequencing project: providing services to taxonomists for standard genome sequencing and annotation.</title>
        <authorList>
            <consortium name="The Broad Institute Genomics Platform"/>
            <consortium name="The Broad Institute Genome Sequencing Center for Infectious Disease"/>
            <person name="Wu L."/>
            <person name="Ma J."/>
        </authorList>
    </citation>
    <scope>NUCLEOTIDE SEQUENCE [LARGE SCALE GENOMIC DNA]</scope>
    <source>
        <strain evidence="3">JCM 17555</strain>
    </source>
</reference>
<accession>A0ABP7NGP3</accession>
<dbReference type="RefSeq" id="WP_344802384.1">
    <property type="nucleotide sequence ID" value="NZ_BAABBO010000001.1"/>
</dbReference>
<dbReference type="EMBL" id="BAABBO010000001">
    <property type="protein sequence ID" value="GAA3946488.1"/>
    <property type="molecule type" value="Genomic_DNA"/>
</dbReference>
<organism evidence="2 3">
    <name type="scientific">Allohahella marinimesophila</name>
    <dbReference type="NCBI Taxonomy" id="1054972"/>
    <lineage>
        <taxon>Bacteria</taxon>
        <taxon>Pseudomonadati</taxon>
        <taxon>Pseudomonadota</taxon>
        <taxon>Gammaproteobacteria</taxon>
        <taxon>Oceanospirillales</taxon>
        <taxon>Hahellaceae</taxon>
        <taxon>Allohahella</taxon>
    </lineage>
</organism>
<evidence type="ECO:0000256" key="1">
    <source>
        <dbReference type="SAM" id="MobiDB-lite"/>
    </source>
</evidence>
<comment type="caution">
    <text evidence="2">The sequence shown here is derived from an EMBL/GenBank/DDBJ whole genome shotgun (WGS) entry which is preliminary data.</text>
</comment>
<protein>
    <submittedName>
        <fullName evidence="2">Uncharacterized protein</fullName>
    </submittedName>
</protein>
<sequence>MDAKTLIDSMKNELKRADLSRFSDEQLASLNELCKQWTEKTDSELKQRGPKQNEEGWLAKQNDFL</sequence>
<gene>
    <name evidence="2" type="ORF">GCM10022278_02060</name>
</gene>
<feature type="compositionally biased region" description="Basic and acidic residues" evidence="1">
    <location>
        <begin position="40"/>
        <end position="54"/>
    </location>
</feature>
<name>A0ABP7NGP3_9GAMM</name>
<proteinExistence type="predicted"/>
<evidence type="ECO:0000313" key="2">
    <source>
        <dbReference type="EMBL" id="GAA3946488.1"/>
    </source>
</evidence>
<dbReference type="Proteomes" id="UP001501337">
    <property type="component" value="Unassembled WGS sequence"/>
</dbReference>
<keyword evidence="3" id="KW-1185">Reference proteome</keyword>
<evidence type="ECO:0000313" key="3">
    <source>
        <dbReference type="Proteomes" id="UP001501337"/>
    </source>
</evidence>